<evidence type="ECO:0000256" key="11">
    <source>
        <dbReference type="ARBA" id="ARBA00082544"/>
    </source>
</evidence>
<dbReference type="CDD" id="cd05339">
    <property type="entry name" value="17beta-HSDXI-like_SDR_c"/>
    <property type="match status" value="1"/>
</dbReference>
<organism evidence="14 15">
    <name type="scientific">Hypothenemus hampei</name>
    <name type="common">Coffee berry borer</name>
    <dbReference type="NCBI Taxonomy" id="57062"/>
    <lineage>
        <taxon>Eukaryota</taxon>
        <taxon>Metazoa</taxon>
        <taxon>Ecdysozoa</taxon>
        <taxon>Arthropoda</taxon>
        <taxon>Hexapoda</taxon>
        <taxon>Insecta</taxon>
        <taxon>Pterygota</taxon>
        <taxon>Neoptera</taxon>
        <taxon>Endopterygota</taxon>
        <taxon>Coleoptera</taxon>
        <taxon>Polyphaga</taxon>
        <taxon>Cucujiformia</taxon>
        <taxon>Curculionidae</taxon>
        <taxon>Scolytinae</taxon>
        <taxon>Hypothenemus</taxon>
    </lineage>
</organism>
<dbReference type="Proteomes" id="UP001566132">
    <property type="component" value="Unassembled WGS sequence"/>
</dbReference>
<evidence type="ECO:0000256" key="8">
    <source>
        <dbReference type="ARBA" id="ARBA00023136"/>
    </source>
</evidence>
<sequence>MNYIKKRINVENLGENGIKKLDVKEFNANEKVQRYIQLFFRIMRSVYSTMYKAALRVVTRILDFIVVMWLSFYYIAEAIVLNFTPTSLMTLKSLRGRIILVTGGAGGVGQELVLRLVRYKAKVIVWDVNEKAMSKLKDKVSAEGYKIYTYTVDLSDRQSIYKTAEAVKDDVGSVDILINNAGIVCGQTFLNLPDYMIEKTYKVNTLSCYWTAKAFLPDMIKQGKGHIATVGSLTGMLGAYNCTDYSGSKYATLGFHESLWTELKTMGYDKIKLTMVAPYFINTGMFDGCKPTYAPMLEPKIVAKRLILAIRRGEVFCTVPSSSCYILGMKNYIPTKLNWLLQNRVLRLPQAMKTMRKFNEVEAA</sequence>
<keyword evidence="4" id="KW-0521">NADP</keyword>
<dbReference type="InterPro" id="IPR002347">
    <property type="entry name" value="SDR_fam"/>
</dbReference>
<dbReference type="PRINTS" id="PR00081">
    <property type="entry name" value="GDHRDH"/>
</dbReference>
<accession>A0ABD1EPH6</accession>
<dbReference type="Pfam" id="PF00106">
    <property type="entry name" value="adh_short"/>
    <property type="match status" value="1"/>
</dbReference>
<dbReference type="InterPro" id="IPR036291">
    <property type="entry name" value="NAD(P)-bd_dom_sf"/>
</dbReference>
<comment type="similarity">
    <text evidence="2 12">Belongs to the short-chain dehydrogenases/reductases (SDR) family.</text>
</comment>
<keyword evidence="8 13" id="KW-0472">Membrane</keyword>
<evidence type="ECO:0000256" key="7">
    <source>
        <dbReference type="ARBA" id="ARBA00023098"/>
    </source>
</evidence>
<dbReference type="GO" id="GO:0052650">
    <property type="term" value="F:all-trans-retinol dehydrogenase (NADP+) activity"/>
    <property type="evidence" value="ECO:0007669"/>
    <property type="project" value="UniProtKB-ARBA"/>
</dbReference>
<dbReference type="EMBL" id="JBDJPC010000006">
    <property type="protein sequence ID" value="KAL1498162.1"/>
    <property type="molecule type" value="Genomic_DNA"/>
</dbReference>
<comment type="subcellular location">
    <subcellularLocation>
        <location evidence="1">Membrane</location>
        <topology evidence="1">Multi-pass membrane protein</topology>
    </subcellularLocation>
</comment>
<evidence type="ECO:0000256" key="5">
    <source>
        <dbReference type="ARBA" id="ARBA00022989"/>
    </source>
</evidence>
<evidence type="ECO:0000313" key="14">
    <source>
        <dbReference type="EMBL" id="KAL1498162.1"/>
    </source>
</evidence>
<keyword evidence="3 13" id="KW-0812">Transmembrane</keyword>
<evidence type="ECO:0000256" key="12">
    <source>
        <dbReference type="RuleBase" id="RU000363"/>
    </source>
</evidence>
<dbReference type="GO" id="GO:0016020">
    <property type="term" value="C:membrane"/>
    <property type="evidence" value="ECO:0007669"/>
    <property type="project" value="UniProtKB-SubCell"/>
</dbReference>
<evidence type="ECO:0000256" key="6">
    <source>
        <dbReference type="ARBA" id="ARBA00023002"/>
    </source>
</evidence>
<evidence type="ECO:0000256" key="9">
    <source>
        <dbReference type="ARBA" id="ARBA00059620"/>
    </source>
</evidence>
<gene>
    <name evidence="14" type="ORF">ABEB36_009004</name>
</gene>
<evidence type="ECO:0000256" key="2">
    <source>
        <dbReference type="ARBA" id="ARBA00006484"/>
    </source>
</evidence>
<evidence type="ECO:0000256" key="13">
    <source>
        <dbReference type="SAM" id="Phobius"/>
    </source>
</evidence>
<evidence type="ECO:0000256" key="4">
    <source>
        <dbReference type="ARBA" id="ARBA00022857"/>
    </source>
</evidence>
<evidence type="ECO:0000256" key="1">
    <source>
        <dbReference type="ARBA" id="ARBA00004141"/>
    </source>
</evidence>
<keyword evidence="15" id="KW-1185">Reference proteome</keyword>
<evidence type="ECO:0000256" key="3">
    <source>
        <dbReference type="ARBA" id="ARBA00022692"/>
    </source>
</evidence>
<evidence type="ECO:0000313" key="15">
    <source>
        <dbReference type="Proteomes" id="UP001566132"/>
    </source>
</evidence>
<dbReference type="PANTHER" id="PTHR24322">
    <property type="entry name" value="PKSB"/>
    <property type="match status" value="1"/>
</dbReference>
<evidence type="ECO:0000256" key="10">
    <source>
        <dbReference type="ARBA" id="ARBA00068717"/>
    </source>
</evidence>
<keyword evidence="7" id="KW-0443">Lipid metabolism</keyword>
<feature type="transmembrane region" description="Helical" evidence="13">
    <location>
        <begin position="53"/>
        <end position="76"/>
    </location>
</feature>
<comment type="caution">
    <text evidence="14">The sequence shown here is derived from an EMBL/GenBank/DDBJ whole genome shotgun (WGS) entry which is preliminary data.</text>
</comment>
<dbReference type="SUPFAM" id="SSF51735">
    <property type="entry name" value="NAD(P)-binding Rossmann-fold domains"/>
    <property type="match status" value="1"/>
</dbReference>
<keyword evidence="6" id="KW-0560">Oxidoreductase</keyword>
<dbReference type="PRINTS" id="PR00080">
    <property type="entry name" value="SDRFAMILY"/>
</dbReference>
<dbReference type="Gene3D" id="3.40.50.720">
    <property type="entry name" value="NAD(P)-binding Rossmann-like Domain"/>
    <property type="match status" value="1"/>
</dbReference>
<comment type="function">
    <text evidence="9">Catalyzes the reduction of all-trans-retinal to all-trans-retinol in the presence of NADPH.</text>
</comment>
<reference evidence="14 15" key="1">
    <citation type="submission" date="2024-05" db="EMBL/GenBank/DDBJ databases">
        <title>Genetic variation in Jamaican populations of the coffee berry borer (Hypothenemus hampei).</title>
        <authorList>
            <person name="Errbii M."/>
            <person name="Myrie A."/>
        </authorList>
    </citation>
    <scope>NUCLEOTIDE SEQUENCE [LARGE SCALE GENOMIC DNA]</scope>
    <source>
        <strain evidence="14">JA-Hopewell-2020-01-JO</strain>
        <tissue evidence="14">Whole body</tissue>
    </source>
</reference>
<proteinExistence type="inferred from homology"/>
<dbReference type="FunFam" id="3.40.50.720:FF:000131">
    <property type="entry name" value="Short-chain dehydrogenase/reductase 3"/>
    <property type="match status" value="1"/>
</dbReference>
<protein>
    <recommendedName>
        <fullName evidence="10">Short-chain dehydrogenase/reductase 3</fullName>
    </recommendedName>
    <alternativeName>
        <fullName evidence="11">Retinal short-chain dehydrogenase/reductase 1</fullName>
    </alternativeName>
</protein>
<keyword evidence="5 13" id="KW-1133">Transmembrane helix</keyword>
<dbReference type="AlphaFoldDB" id="A0ABD1EPH6"/>
<name>A0ABD1EPH6_HYPHA</name>
<dbReference type="PANTHER" id="PTHR24322:SF729">
    <property type="entry name" value="MIP05442P"/>
    <property type="match status" value="1"/>
</dbReference>